<proteinExistence type="predicted"/>
<sequence>MNRYQNYYRNDWRFSSVTTALTPLQRTLS</sequence>
<dbReference type="Proteomes" id="UP000182413">
    <property type="component" value="Unassembled WGS sequence"/>
</dbReference>
<dbReference type="EMBL" id="FNAE01000008">
    <property type="protein sequence ID" value="SDF51893.1"/>
    <property type="molecule type" value="Genomic_DNA"/>
</dbReference>
<gene>
    <name evidence="1" type="ORF">SAMN05216575_108190</name>
</gene>
<name>A0A1G7LR41_9GAMM</name>
<evidence type="ECO:0000313" key="2">
    <source>
        <dbReference type="Proteomes" id="UP000182413"/>
    </source>
</evidence>
<protein>
    <submittedName>
        <fullName evidence="1">Uncharacterized protein</fullName>
    </submittedName>
</protein>
<accession>A0A1G7LR41</accession>
<organism evidence="1 2">
    <name type="scientific">Ectopseudomonas alcaliphila</name>
    <dbReference type="NCBI Taxonomy" id="101564"/>
    <lineage>
        <taxon>Bacteria</taxon>
        <taxon>Pseudomonadati</taxon>
        <taxon>Pseudomonadota</taxon>
        <taxon>Gammaproteobacteria</taxon>
        <taxon>Pseudomonadales</taxon>
        <taxon>Pseudomonadaceae</taxon>
        <taxon>Ectopseudomonas</taxon>
    </lineage>
</organism>
<reference evidence="1 2" key="1">
    <citation type="submission" date="2016-10" db="EMBL/GenBank/DDBJ databases">
        <authorList>
            <person name="de Groot N.N."/>
        </authorList>
    </citation>
    <scope>NUCLEOTIDE SEQUENCE [LARGE SCALE GENOMIC DNA]</scope>
    <source>
        <strain evidence="1 2">JCM 10630</strain>
    </source>
</reference>
<evidence type="ECO:0000313" key="1">
    <source>
        <dbReference type="EMBL" id="SDF51893.1"/>
    </source>
</evidence>
<dbReference type="AlphaFoldDB" id="A0A1G7LR41"/>